<dbReference type="Pfam" id="PF00753">
    <property type="entry name" value="Lactamase_B"/>
    <property type="match status" value="1"/>
</dbReference>
<dbReference type="Gene3D" id="3.60.15.10">
    <property type="entry name" value="Ribonuclease Z/Hydroxyacylglutathione hydrolase-like"/>
    <property type="match status" value="1"/>
</dbReference>
<gene>
    <name evidence="5" type="ORF">PAT3040_03214</name>
</gene>
<name>A0A2R5EPI7_9BACL</name>
<dbReference type="PANTHER" id="PTHR42951:SF4">
    <property type="entry name" value="ACYL-COENZYME A THIOESTERASE MBLAC2"/>
    <property type="match status" value="1"/>
</dbReference>
<keyword evidence="5" id="KW-0378">Hydrolase</keyword>
<evidence type="ECO:0000256" key="1">
    <source>
        <dbReference type="ARBA" id="ARBA00034221"/>
    </source>
</evidence>
<comment type="catalytic activity">
    <reaction evidence="3">
        <text>3',5'-cyclic UMP + H2O = UMP + H(+)</text>
        <dbReference type="Rhea" id="RHEA:70575"/>
        <dbReference type="ChEBI" id="CHEBI:15377"/>
        <dbReference type="ChEBI" id="CHEBI:15378"/>
        <dbReference type="ChEBI" id="CHEBI:57865"/>
        <dbReference type="ChEBI" id="CHEBI:184387"/>
    </reaction>
    <physiologicalReaction direction="left-to-right" evidence="3">
        <dbReference type="Rhea" id="RHEA:70576"/>
    </physiologicalReaction>
</comment>
<dbReference type="SMART" id="SM00849">
    <property type="entry name" value="Lactamase_B"/>
    <property type="match status" value="1"/>
</dbReference>
<evidence type="ECO:0000256" key="2">
    <source>
        <dbReference type="ARBA" id="ARBA00034301"/>
    </source>
</evidence>
<dbReference type="SUPFAM" id="SSF56281">
    <property type="entry name" value="Metallo-hydrolase/oxidoreductase"/>
    <property type="match status" value="1"/>
</dbReference>
<evidence type="ECO:0000313" key="6">
    <source>
        <dbReference type="Proteomes" id="UP000245202"/>
    </source>
</evidence>
<proteinExistence type="predicted"/>
<sequence length="245" mass="26486">MKLREGLWLVGSGQFGFEMTHRLDCNIYLIGDGDEYALIDAGAGVDTELLLSSIASTGVPASRIRKLLLTHAHADHAAGAAALRQRLDLWTIASKDAGPWIESADIDRTSIGAAVFAGVYPPDYLYPPCPIDETVSDGDNIEVGALSLKVIETPGHARGHISFALDEGDGMSLFAGDAIFAGGKIVLQQIWDCEIEAYARTIARLNDLRIKRLYPGHGPFLLSAADRHIAKAYDCFEKLELPPNL</sequence>
<comment type="function">
    <text evidence="2">Counteracts the endogenous Pycsar antiviral defense system. Phosphodiesterase that enables metal-dependent hydrolysis of host cyclic nucleotide Pycsar defense signals such as cCMP and cUMP.</text>
</comment>
<evidence type="ECO:0000256" key="3">
    <source>
        <dbReference type="ARBA" id="ARBA00048505"/>
    </source>
</evidence>
<evidence type="ECO:0000313" key="5">
    <source>
        <dbReference type="EMBL" id="GBG08626.1"/>
    </source>
</evidence>
<dbReference type="AlphaFoldDB" id="A0A2R5EPI7"/>
<dbReference type="Proteomes" id="UP000245202">
    <property type="component" value="Unassembled WGS sequence"/>
</dbReference>
<evidence type="ECO:0000259" key="4">
    <source>
        <dbReference type="SMART" id="SM00849"/>
    </source>
</evidence>
<dbReference type="RefSeq" id="WP_108993547.1">
    <property type="nucleotide sequence ID" value="NZ_BDQX01000171.1"/>
</dbReference>
<dbReference type="GO" id="GO:0016787">
    <property type="term" value="F:hydrolase activity"/>
    <property type="evidence" value="ECO:0007669"/>
    <property type="project" value="UniProtKB-KW"/>
</dbReference>
<accession>A0A2R5EPI7</accession>
<feature type="domain" description="Metallo-beta-lactamase" evidence="4">
    <location>
        <begin position="24"/>
        <end position="217"/>
    </location>
</feature>
<dbReference type="EMBL" id="BDQX01000171">
    <property type="protein sequence ID" value="GBG08626.1"/>
    <property type="molecule type" value="Genomic_DNA"/>
</dbReference>
<dbReference type="InterPro" id="IPR050855">
    <property type="entry name" value="NDM-1-like"/>
</dbReference>
<dbReference type="InterPro" id="IPR001279">
    <property type="entry name" value="Metallo-B-lactamas"/>
</dbReference>
<protein>
    <submittedName>
        <fullName evidence="5">MBL fold metallo-hydrolase</fullName>
    </submittedName>
</protein>
<dbReference type="InterPro" id="IPR036866">
    <property type="entry name" value="RibonucZ/Hydroxyglut_hydro"/>
</dbReference>
<organism evidence="5 6">
    <name type="scientific">Paenibacillus agaridevorans</name>
    <dbReference type="NCBI Taxonomy" id="171404"/>
    <lineage>
        <taxon>Bacteria</taxon>
        <taxon>Bacillati</taxon>
        <taxon>Bacillota</taxon>
        <taxon>Bacilli</taxon>
        <taxon>Bacillales</taxon>
        <taxon>Paenibacillaceae</taxon>
        <taxon>Paenibacillus</taxon>
    </lineage>
</organism>
<dbReference type="PANTHER" id="PTHR42951">
    <property type="entry name" value="METALLO-BETA-LACTAMASE DOMAIN-CONTAINING"/>
    <property type="match status" value="1"/>
</dbReference>
<reference evidence="5 6" key="1">
    <citation type="submission" date="2017-08" db="EMBL/GenBank/DDBJ databases">
        <title>Substantial Increase in Enzyme Production by Combined Drug-Resistance Mutations in Paenibacillus agaridevorans.</title>
        <authorList>
            <person name="Tanaka Y."/>
            <person name="Funane K."/>
            <person name="Hosaka T."/>
            <person name="Shiwa Y."/>
            <person name="Fujita N."/>
            <person name="Miyazaki T."/>
            <person name="Yoshikawa H."/>
            <person name="Murakami K."/>
            <person name="Kasahara K."/>
            <person name="Inaoka T."/>
            <person name="Hiraga Y."/>
            <person name="Ochi K."/>
        </authorList>
    </citation>
    <scope>NUCLEOTIDE SEQUENCE [LARGE SCALE GENOMIC DNA]</scope>
    <source>
        <strain evidence="5 6">T-3040</strain>
    </source>
</reference>
<comment type="caution">
    <text evidence="5">The sequence shown here is derived from an EMBL/GenBank/DDBJ whole genome shotgun (WGS) entry which is preliminary data.</text>
</comment>
<comment type="catalytic activity">
    <reaction evidence="1">
        <text>3',5'-cyclic CMP + H2O = CMP + H(+)</text>
        <dbReference type="Rhea" id="RHEA:72675"/>
        <dbReference type="ChEBI" id="CHEBI:15377"/>
        <dbReference type="ChEBI" id="CHEBI:15378"/>
        <dbReference type="ChEBI" id="CHEBI:58003"/>
        <dbReference type="ChEBI" id="CHEBI:60377"/>
    </reaction>
    <physiologicalReaction direction="left-to-right" evidence="1">
        <dbReference type="Rhea" id="RHEA:72676"/>
    </physiologicalReaction>
</comment>
<keyword evidence="6" id="KW-1185">Reference proteome</keyword>